<organism evidence="3 4">
    <name type="scientific">Melipona quadrifasciata</name>
    <dbReference type="NCBI Taxonomy" id="166423"/>
    <lineage>
        <taxon>Eukaryota</taxon>
        <taxon>Metazoa</taxon>
        <taxon>Ecdysozoa</taxon>
        <taxon>Arthropoda</taxon>
        <taxon>Hexapoda</taxon>
        <taxon>Insecta</taxon>
        <taxon>Pterygota</taxon>
        <taxon>Neoptera</taxon>
        <taxon>Endopterygota</taxon>
        <taxon>Hymenoptera</taxon>
        <taxon>Apocrita</taxon>
        <taxon>Aculeata</taxon>
        <taxon>Apoidea</taxon>
        <taxon>Anthophila</taxon>
        <taxon>Apidae</taxon>
        <taxon>Melipona</taxon>
    </lineage>
</organism>
<dbReference type="InterPro" id="IPR002347">
    <property type="entry name" value="SDR_fam"/>
</dbReference>
<dbReference type="Gene3D" id="3.40.50.720">
    <property type="entry name" value="NAD(P)-binding Rossmann-like Domain"/>
    <property type="match status" value="1"/>
</dbReference>
<evidence type="ECO:0000313" key="4">
    <source>
        <dbReference type="Proteomes" id="UP000053105"/>
    </source>
</evidence>
<evidence type="ECO:0000256" key="1">
    <source>
        <dbReference type="ARBA" id="ARBA00023002"/>
    </source>
</evidence>
<evidence type="ECO:0000256" key="2">
    <source>
        <dbReference type="RuleBase" id="RU000363"/>
    </source>
</evidence>
<keyword evidence="1" id="KW-0560">Oxidoreductase</keyword>
<dbReference type="STRING" id="166423.A0A0M9A417"/>
<sequence length="338" mass="38320">MFAAFSKPFYIYSAGLTVIGTGYILKDYFSGDLYDSEQKLTNKVVIVTGANTGIGKEVVRDLAKRGAKVIMACRDMEKCESVLILLLTRLDIVMESRNKYVYCRPCDLASQKSIKDFVEQFKKEHKNLHILINNAGVMRCPKSYTQEGIEMQFGVNHIGHFLLTNLLLDVLKVSTPSRIVNISSSAHKRGKIKLDDLNSDKNYEPGEAYAQSKLANILFTKELANKLKGLILLIERTGVTVNAVHPGIVRTEIMRHMEMYQRRLGKWFVDSLTWIFIKTPRKGAQPVLFAALDPSLDNVTGEYFVNNKIAEVSNEAKNDKIAKWLWAVSEKWTKLNYV</sequence>
<gene>
    <name evidence="3" type="ORF">WN51_11209</name>
</gene>
<dbReference type="PRINTS" id="PR00081">
    <property type="entry name" value="GDHRDH"/>
</dbReference>
<dbReference type="OrthoDB" id="191139at2759"/>
<dbReference type="PANTHER" id="PTHR43157">
    <property type="entry name" value="PHOSPHATIDYLINOSITOL-GLYCAN BIOSYNTHESIS CLASS F PROTEIN-RELATED"/>
    <property type="match status" value="1"/>
</dbReference>
<name>A0A0M9A417_9HYME</name>
<protein>
    <submittedName>
        <fullName evidence="3">Retinol dehydrogenase 13</fullName>
    </submittedName>
</protein>
<accession>A0A0M9A417</accession>
<evidence type="ECO:0000313" key="3">
    <source>
        <dbReference type="EMBL" id="KOX76785.1"/>
    </source>
</evidence>
<dbReference type="Pfam" id="PF00106">
    <property type="entry name" value="adh_short"/>
    <property type="match status" value="1"/>
</dbReference>
<dbReference type="PANTHER" id="PTHR43157:SF31">
    <property type="entry name" value="PHOSPHATIDYLINOSITOL-GLYCAN BIOSYNTHESIS CLASS F PROTEIN"/>
    <property type="match status" value="1"/>
</dbReference>
<dbReference type="SUPFAM" id="SSF51735">
    <property type="entry name" value="NAD(P)-binding Rossmann-fold domains"/>
    <property type="match status" value="1"/>
</dbReference>
<dbReference type="InterPro" id="IPR036291">
    <property type="entry name" value="NAD(P)-bd_dom_sf"/>
</dbReference>
<dbReference type="GO" id="GO:0016491">
    <property type="term" value="F:oxidoreductase activity"/>
    <property type="evidence" value="ECO:0007669"/>
    <property type="project" value="UniProtKB-KW"/>
</dbReference>
<dbReference type="EMBL" id="KQ435741">
    <property type="protein sequence ID" value="KOX76785.1"/>
    <property type="molecule type" value="Genomic_DNA"/>
</dbReference>
<dbReference type="AlphaFoldDB" id="A0A0M9A417"/>
<keyword evidence="4" id="KW-1185">Reference proteome</keyword>
<dbReference type="Proteomes" id="UP000053105">
    <property type="component" value="Unassembled WGS sequence"/>
</dbReference>
<reference evidence="3 4" key="1">
    <citation type="submission" date="2015-07" db="EMBL/GenBank/DDBJ databases">
        <title>The genome of Melipona quadrifasciata.</title>
        <authorList>
            <person name="Pan H."/>
            <person name="Kapheim K."/>
        </authorList>
    </citation>
    <scope>NUCLEOTIDE SEQUENCE [LARGE SCALE GENOMIC DNA]</scope>
    <source>
        <strain evidence="3">0111107301</strain>
        <tissue evidence="3">Whole body</tissue>
    </source>
</reference>
<comment type="similarity">
    <text evidence="2">Belongs to the short-chain dehydrogenases/reductases (SDR) family.</text>
</comment>
<proteinExistence type="inferred from homology"/>
<dbReference type="PRINTS" id="PR00080">
    <property type="entry name" value="SDRFAMILY"/>
</dbReference>